<evidence type="ECO:0000313" key="2">
    <source>
        <dbReference type="EMBL" id="RJE26616.1"/>
    </source>
</evidence>
<dbReference type="STRING" id="2070753.A0A3A2ZU70"/>
<sequence>MSGPDDRSRWRSGRNDHLHRQSSQRHSGSGPRGTQGGGRGGQNANMTNSWGGSREFHSGPALEQHVPVHGFNAMEAKGALRRGPGEPRPYFYKPTGKDMNNNRTGPWGSRPNTMANGKDFFLELRKQVTALRQGENIAGG</sequence>
<gene>
    <name evidence="2" type="ORF">PHISCL_01030</name>
</gene>
<feature type="compositionally biased region" description="Polar residues" evidence="1">
    <location>
        <begin position="98"/>
        <end position="112"/>
    </location>
</feature>
<dbReference type="AlphaFoldDB" id="A0A3A2ZU70"/>
<evidence type="ECO:0000313" key="3">
    <source>
        <dbReference type="Proteomes" id="UP000266188"/>
    </source>
</evidence>
<comment type="caution">
    <text evidence="2">The sequence shown here is derived from an EMBL/GenBank/DDBJ whole genome shotgun (WGS) entry which is preliminary data.</text>
</comment>
<evidence type="ECO:0000256" key="1">
    <source>
        <dbReference type="SAM" id="MobiDB-lite"/>
    </source>
</evidence>
<feature type="compositionally biased region" description="Basic and acidic residues" evidence="1">
    <location>
        <begin position="1"/>
        <end position="19"/>
    </location>
</feature>
<protein>
    <submittedName>
        <fullName evidence="2">Uncharacterized protein</fullName>
    </submittedName>
</protein>
<organism evidence="2 3">
    <name type="scientific">Aspergillus sclerotialis</name>
    <dbReference type="NCBI Taxonomy" id="2070753"/>
    <lineage>
        <taxon>Eukaryota</taxon>
        <taxon>Fungi</taxon>
        <taxon>Dikarya</taxon>
        <taxon>Ascomycota</taxon>
        <taxon>Pezizomycotina</taxon>
        <taxon>Eurotiomycetes</taxon>
        <taxon>Eurotiomycetidae</taxon>
        <taxon>Eurotiales</taxon>
        <taxon>Aspergillaceae</taxon>
        <taxon>Aspergillus</taxon>
        <taxon>Aspergillus subgen. Polypaecilum</taxon>
    </lineage>
</organism>
<name>A0A3A2ZU70_9EURO</name>
<keyword evidence="3" id="KW-1185">Reference proteome</keyword>
<feature type="region of interest" description="Disordered" evidence="1">
    <location>
        <begin position="1"/>
        <end position="112"/>
    </location>
</feature>
<accession>A0A3A2ZU70</accession>
<dbReference type="EMBL" id="MVGC01000018">
    <property type="protein sequence ID" value="RJE26616.1"/>
    <property type="molecule type" value="Genomic_DNA"/>
</dbReference>
<feature type="compositionally biased region" description="Gly residues" evidence="1">
    <location>
        <begin position="30"/>
        <end position="41"/>
    </location>
</feature>
<reference evidence="3" key="1">
    <citation type="submission" date="2017-02" db="EMBL/GenBank/DDBJ databases">
        <authorList>
            <person name="Tafer H."/>
            <person name="Lopandic K."/>
        </authorList>
    </citation>
    <scope>NUCLEOTIDE SEQUENCE [LARGE SCALE GENOMIC DNA]</scope>
    <source>
        <strain evidence="3">CBS 366.77</strain>
    </source>
</reference>
<dbReference type="OrthoDB" id="5598843at2759"/>
<dbReference type="Proteomes" id="UP000266188">
    <property type="component" value="Unassembled WGS sequence"/>
</dbReference>
<proteinExistence type="predicted"/>